<dbReference type="VEuPathDB" id="TrichDB:TRFO_13183"/>
<feature type="region of interest" description="Disordered" evidence="2">
    <location>
        <begin position="409"/>
        <end position="466"/>
    </location>
</feature>
<feature type="compositionally biased region" description="Basic and acidic residues" evidence="2">
    <location>
        <begin position="420"/>
        <end position="439"/>
    </location>
</feature>
<reference evidence="3" key="1">
    <citation type="submission" date="2016-10" db="EMBL/GenBank/DDBJ databases">
        <authorList>
            <person name="Benchimol M."/>
            <person name="Almeida L.G."/>
            <person name="Vasconcelos A.T."/>
            <person name="Perreira-Neves A."/>
            <person name="Rosa I.A."/>
            <person name="Tasca T."/>
            <person name="Bogo M.R."/>
            <person name="de Souza W."/>
        </authorList>
    </citation>
    <scope>NUCLEOTIDE SEQUENCE [LARGE SCALE GENOMIC DNA]</scope>
    <source>
        <strain evidence="3">K</strain>
    </source>
</reference>
<evidence type="ECO:0000256" key="2">
    <source>
        <dbReference type="SAM" id="MobiDB-lite"/>
    </source>
</evidence>
<protein>
    <submittedName>
        <fullName evidence="3">Uncharacterized protein</fullName>
    </submittedName>
</protein>
<feature type="compositionally biased region" description="Basic and acidic residues" evidence="2">
    <location>
        <begin position="332"/>
        <end position="342"/>
    </location>
</feature>
<keyword evidence="4" id="KW-1185">Reference proteome</keyword>
<proteinExistence type="predicted"/>
<dbReference type="AlphaFoldDB" id="A0A1J4KZ96"/>
<keyword evidence="1" id="KW-0175">Coiled coil</keyword>
<dbReference type="RefSeq" id="XP_068369711.1">
    <property type="nucleotide sequence ID" value="XM_068497089.1"/>
</dbReference>
<accession>A0A1J4KZ96</accession>
<organism evidence="3 4">
    <name type="scientific">Tritrichomonas foetus</name>
    <dbReference type="NCBI Taxonomy" id="1144522"/>
    <lineage>
        <taxon>Eukaryota</taxon>
        <taxon>Metamonada</taxon>
        <taxon>Parabasalia</taxon>
        <taxon>Tritrichomonadida</taxon>
        <taxon>Tritrichomonadidae</taxon>
        <taxon>Tritrichomonas</taxon>
    </lineage>
</organism>
<feature type="coiled-coil region" evidence="1">
    <location>
        <begin position="112"/>
        <end position="210"/>
    </location>
</feature>
<dbReference type="EMBL" id="MLAK01000100">
    <property type="protein sequence ID" value="OHT16575.1"/>
    <property type="molecule type" value="Genomic_DNA"/>
</dbReference>
<dbReference type="GeneID" id="94831793"/>
<evidence type="ECO:0000256" key="1">
    <source>
        <dbReference type="SAM" id="Coils"/>
    </source>
</evidence>
<comment type="caution">
    <text evidence="3">The sequence shown here is derived from an EMBL/GenBank/DDBJ whole genome shotgun (WGS) entry which is preliminary data.</text>
</comment>
<dbReference type="Proteomes" id="UP000179807">
    <property type="component" value="Unassembled WGS sequence"/>
</dbReference>
<evidence type="ECO:0000313" key="3">
    <source>
        <dbReference type="EMBL" id="OHT16575.1"/>
    </source>
</evidence>
<gene>
    <name evidence="3" type="ORF">TRFO_13183</name>
</gene>
<feature type="region of interest" description="Disordered" evidence="2">
    <location>
        <begin position="353"/>
        <end position="381"/>
    </location>
</feature>
<feature type="compositionally biased region" description="Basic residues" evidence="2">
    <location>
        <begin position="440"/>
        <end position="450"/>
    </location>
</feature>
<feature type="region of interest" description="Disordered" evidence="2">
    <location>
        <begin position="323"/>
        <end position="342"/>
    </location>
</feature>
<sequence length="513" mass="58252">MNDLKSLSQSFNSCFDSFIRNLPDSSSNKSNIQDKIHSYHTTILQIINGKGQALWESLDQEIDKKLENIRSSNIDLKSKQGRLGASLIKAENESKETTESGISEINVLQVKVDHKETAIDNINAEILQLEAENEALAASPLPVIKPPPTAERNARISLKQKQQEVNSASAEYEKMKRDYFIQIQQCSQGIEKSKHEVEVLEMQLNSLLSRISLMNRAGTFNKRSHFDRQNEFREMENRHAELEKLDMASKYPPYKKQDFHSNNSALPQLKLSQKYDISGSNVCLVGERDFQIEETRQTVSEPRNDLKKHAFAKLNLSKHQATNAANEGGNENENHGQGKKDIRSVKIEGEKTIHVELPSQPNSGRSPIRRIPTPCHEKDRTDECLNQTQAAIKEADDFLAELSMTDLLPAQTKSESSTKQNDDNKMDVKEPEEPKETSHHRSPPPVKKKPPQIPPKKKDGPISFLPISEEEVKKVARPLTCNEENQPRRIQISKKKGYEIVFFHIAERIPKVC</sequence>
<evidence type="ECO:0000313" key="4">
    <source>
        <dbReference type="Proteomes" id="UP000179807"/>
    </source>
</evidence>
<name>A0A1J4KZ96_9EUKA</name>